<feature type="region of interest" description="Disordered" evidence="1">
    <location>
        <begin position="383"/>
        <end position="504"/>
    </location>
</feature>
<evidence type="ECO:0000256" key="1">
    <source>
        <dbReference type="SAM" id="MobiDB-lite"/>
    </source>
</evidence>
<feature type="compositionally biased region" description="Basic and acidic residues" evidence="1">
    <location>
        <begin position="345"/>
        <end position="357"/>
    </location>
</feature>
<feature type="compositionally biased region" description="Basic and acidic residues" evidence="1">
    <location>
        <begin position="144"/>
        <end position="158"/>
    </location>
</feature>
<evidence type="ECO:0000313" key="3">
    <source>
        <dbReference type="EMBL" id="KAG6955303.1"/>
    </source>
</evidence>
<feature type="compositionally biased region" description="Acidic residues" evidence="1">
    <location>
        <begin position="863"/>
        <end position="880"/>
    </location>
</feature>
<feature type="compositionally biased region" description="Acidic residues" evidence="1">
    <location>
        <begin position="793"/>
        <end position="812"/>
    </location>
</feature>
<comment type="caution">
    <text evidence="3">The sequence shown here is derived from an EMBL/GenBank/DDBJ whole genome shotgun (WGS) entry which is preliminary data.</text>
</comment>
<sequence length="1366" mass="152501">MAARLVQPHAPTDAEQMQDYLINWNAGPLGVVLRPDLGADMPPVVAQMLPQPSVLKMAGVREGDLLISVNGKKTTRLGYEKVVRLLFKERLPMVLHFRSPLQVPEMQRGVSGAIAEEPASGRGGRSRTSSSARPSQQSKSRSRGRSDVDVHAQIEQKRNPNVQNFSIDSDVSTKSEKKKSKRKHKHKHGDKAEAEERRLRKQYSVVWERGSLGISFRAYNSKVNVPCVDFISASRGLGRGMDRVCVNDVLIAINGEKTKALGVEKVLRWLHVVEKPVVLRFHASSNRILNPAGGLLPQLADEDVEASERPRRPTMPLPLPQPEYEPPPRPPRRNNSVDQPMPQQRMERGYSDDREYELQPAVAPRRYSRDSATYFEKQPIKEYDTQYQFGASKIEVKERRYSKNSMNAYTQGHDEDGVAGDFRREPKDADAHRRLQQSEDRISQPQLQLPPSRTRTSSASRDDIRRQQLSENKPAPPPPPTDAAARPRLASRDSQVSNSSQLSFDEATGVVARAAGKPKEECEFGGVPLLDIKEGTVQAKLMYIYAKACLAKEGSSDDEPASKDPQSSLTLGNPLGRKTHSNYLSYTILQDDAVASNHIPSQRNDDACHEYKVEHEELKLEEINDVNNSHELKRSGIFSDNLDESFAKMQKDISIQQPLPPVVTLPLSSAGPSSSVSSDATPTVTPTLAPVTPAEDFISLKDFLVKGDGSLTERHTTSSTATPVLSTDGGETDKTDEHHDTQSTVVKPEETIVEASSELMMEELKSSDLKEDSSELVLDELKSTEPKEASGQETEELESGMDGVEQEEESTEEPAKMAELEEHVDENLHEDDDVASVDSSNERDLAASVASLDDLLDLKDGNHDDEEHEEFVDDDDEEQENEKNEKSHADEKESMNTSLGLKLDQVQEEETGESEDHDVHEQREKDQEHAEHDDDTEYEDGALFNPLVDELFRTIPDVRHVIKDKPALMVLVKKTMIDEIQEILQSLQMELQFERHSTMAVGSTASPLRESQQGRSTEGEHCYRCGATGELAELDVAGGQRELYCQECWELFFFSEDRQSPMTRTSKTLAPSEAGRLTADEDALDEALKYSFHDSSVTREDMIHPWRYLQGSDSISSSIRDSNDSSITDRADELKREQHETVPSLPKQHKSSDPMVLPAATLAIQKMVDTVTTIPWSVLKHVEQTLLWSVPPEPTGPQWADNVFTAAKISAVLSCIEDDLTDSCSSGVFSSDEDGDWSSDGVSLDGYSDDEDSELYAYQGERWYWTPPSSMNSVQSFEEKYEFASQRSADLEEFGLERGDEHYRRPTMYAMPSIDFASGGVVDSWVDRFGSSKADFTYIATLPESNSDDEESQEPCIVPGFYIPVL</sequence>
<dbReference type="PROSITE" id="PS50106">
    <property type="entry name" value="PDZ"/>
    <property type="match status" value="1"/>
</dbReference>
<feature type="compositionally biased region" description="Polar residues" evidence="1">
    <location>
        <begin position="492"/>
        <end position="503"/>
    </location>
</feature>
<feature type="compositionally biased region" description="Pro residues" evidence="1">
    <location>
        <begin position="313"/>
        <end position="329"/>
    </location>
</feature>
<feature type="region of interest" description="Disordered" evidence="1">
    <location>
        <begin position="1116"/>
        <end position="1154"/>
    </location>
</feature>
<reference evidence="3" key="1">
    <citation type="submission" date="2021-01" db="EMBL/GenBank/DDBJ databases">
        <title>Phytophthora aleatoria, a newly-described species from Pinus radiata is distinct from Phytophthora cactorum isolates based on comparative genomics.</title>
        <authorList>
            <person name="Mcdougal R."/>
            <person name="Panda P."/>
            <person name="Williams N."/>
            <person name="Studholme D.J."/>
        </authorList>
    </citation>
    <scope>NUCLEOTIDE SEQUENCE</scope>
    <source>
        <strain evidence="3">NZFS 4037</strain>
    </source>
</reference>
<feature type="compositionally biased region" description="Acidic residues" evidence="1">
    <location>
        <begin position="906"/>
        <end position="916"/>
    </location>
</feature>
<protein>
    <recommendedName>
        <fullName evidence="2">PDZ domain-containing protein</fullName>
    </recommendedName>
</protein>
<feature type="region of interest" description="Disordered" evidence="1">
    <location>
        <begin position="711"/>
        <end position="747"/>
    </location>
</feature>
<feature type="region of interest" description="Disordered" evidence="1">
    <location>
        <begin position="763"/>
        <end position="939"/>
    </location>
</feature>
<dbReference type="Proteomes" id="UP000709295">
    <property type="component" value="Unassembled WGS sequence"/>
</dbReference>
<feature type="compositionally biased region" description="Basic and acidic residues" evidence="1">
    <location>
        <begin position="813"/>
        <end position="827"/>
    </location>
</feature>
<feature type="compositionally biased region" description="Low complexity" evidence="1">
    <location>
        <begin position="126"/>
        <end position="139"/>
    </location>
</feature>
<proteinExistence type="predicted"/>
<feature type="compositionally biased region" description="Basic residues" evidence="1">
    <location>
        <begin position="176"/>
        <end position="189"/>
    </location>
</feature>
<evidence type="ECO:0000259" key="2">
    <source>
        <dbReference type="PROSITE" id="PS50106"/>
    </source>
</evidence>
<feature type="region of interest" description="Disordered" evidence="1">
    <location>
        <begin position="114"/>
        <end position="196"/>
    </location>
</feature>
<dbReference type="InterPro" id="IPR001478">
    <property type="entry name" value="PDZ"/>
</dbReference>
<feature type="compositionally biased region" description="Basic and acidic residues" evidence="1">
    <location>
        <begin position="731"/>
        <end position="741"/>
    </location>
</feature>
<organism evidence="3 4">
    <name type="scientific">Phytophthora aleatoria</name>
    <dbReference type="NCBI Taxonomy" id="2496075"/>
    <lineage>
        <taxon>Eukaryota</taxon>
        <taxon>Sar</taxon>
        <taxon>Stramenopiles</taxon>
        <taxon>Oomycota</taxon>
        <taxon>Peronosporomycetes</taxon>
        <taxon>Peronosporales</taxon>
        <taxon>Peronosporaceae</taxon>
        <taxon>Phytophthora</taxon>
    </lineage>
</organism>
<feature type="compositionally biased region" description="Basic and acidic residues" evidence="1">
    <location>
        <begin position="1121"/>
        <end position="1140"/>
    </location>
</feature>
<feature type="compositionally biased region" description="Basic and acidic residues" evidence="1">
    <location>
        <begin position="763"/>
        <end position="790"/>
    </location>
</feature>
<gene>
    <name evidence="3" type="ORF">JG688_00011939</name>
</gene>
<name>A0A8J5IRV1_9STRA</name>
<feature type="region of interest" description="Disordered" evidence="1">
    <location>
        <begin position="554"/>
        <end position="576"/>
    </location>
</feature>
<accession>A0A8J5IRV1</accession>
<feature type="region of interest" description="Disordered" evidence="1">
    <location>
        <begin position="302"/>
        <end position="370"/>
    </location>
</feature>
<feature type="compositionally biased region" description="Basic and acidic residues" evidence="1">
    <location>
        <begin position="917"/>
        <end position="932"/>
    </location>
</feature>
<dbReference type="SMART" id="SM00228">
    <property type="entry name" value="PDZ"/>
    <property type="match status" value="2"/>
</dbReference>
<evidence type="ECO:0000313" key="4">
    <source>
        <dbReference type="Proteomes" id="UP000709295"/>
    </source>
</evidence>
<feature type="compositionally biased region" description="Basic and acidic residues" evidence="1">
    <location>
        <begin position="412"/>
        <end position="442"/>
    </location>
</feature>
<feature type="compositionally biased region" description="Basic and acidic residues" evidence="1">
    <location>
        <begin position="881"/>
        <end position="894"/>
    </location>
</feature>
<dbReference type="EMBL" id="JAENGY010000879">
    <property type="protein sequence ID" value="KAG6955303.1"/>
    <property type="molecule type" value="Genomic_DNA"/>
</dbReference>
<keyword evidence="4" id="KW-1185">Reference proteome</keyword>
<feature type="domain" description="PDZ" evidence="2">
    <location>
        <begin position="27"/>
        <end position="86"/>
    </location>
</feature>